<comment type="cofactor">
    <cofactor evidence="9">
        <name>Zn(2+)</name>
        <dbReference type="ChEBI" id="CHEBI:29105"/>
    </cofactor>
    <text evidence="9">Binds 1 zinc ion per subunit.</text>
</comment>
<evidence type="ECO:0000256" key="10">
    <source>
        <dbReference type="PIRNR" id="PIRNR026671"/>
    </source>
</evidence>
<name>A0AAW9Q572_9CYAN</name>
<keyword evidence="2 9" id="KW-0645">Protease</keyword>
<dbReference type="GO" id="GO:0008237">
    <property type="term" value="F:metallopeptidase activity"/>
    <property type="evidence" value="ECO:0007669"/>
    <property type="project" value="UniProtKB-KW"/>
</dbReference>
<dbReference type="Pfam" id="PF01427">
    <property type="entry name" value="Peptidase_M15"/>
    <property type="match status" value="1"/>
</dbReference>
<dbReference type="GO" id="GO:0008270">
    <property type="term" value="F:zinc ion binding"/>
    <property type="evidence" value="ECO:0007669"/>
    <property type="project" value="UniProtKB-UniRule"/>
</dbReference>
<accession>A0AAW9Q572</accession>
<dbReference type="PANTHER" id="PTHR43126:SF2">
    <property type="entry name" value="D-ALANYL-D-ALANINE DIPEPTIDASE"/>
    <property type="match status" value="1"/>
</dbReference>
<evidence type="ECO:0000256" key="1">
    <source>
        <dbReference type="ARBA" id="ARBA00001362"/>
    </source>
</evidence>
<feature type="binding site" evidence="9">
    <location>
        <position position="133"/>
    </location>
    <ligand>
        <name>Zn(2+)</name>
        <dbReference type="ChEBI" id="CHEBI:29105"/>
        <note>catalytic</note>
    </ligand>
</feature>
<keyword evidence="5 9" id="KW-0862">Zinc</keyword>
<dbReference type="RefSeq" id="WP_330485019.1">
    <property type="nucleotide sequence ID" value="NZ_JAZBJZ010000084.1"/>
</dbReference>
<feature type="site" description="Transition state stabilizer" evidence="9">
    <location>
        <position position="77"/>
    </location>
</feature>
<keyword evidence="3 9" id="KW-0479">Metal-binding</keyword>
<keyword evidence="4 9" id="KW-0378">Hydrolase</keyword>
<keyword evidence="8 10" id="KW-0961">Cell wall biogenesis/degradation</keyword>
<protein>
    <recommendedName>
        <fullName evidence="9 10">D-alanyl-D-alanine dipeptidase</fullName>
        <shortName evidence="9 10">D-Ala-D-Ala dipeptidase</shortName>
        <ecNumber evidence="9 10">3.4.13.22</ecNumber>
    </recommendedName>
</protein>
<dbReference type="GO" id="GO:0160237">
    <property type="term" value="F:D-Ala-D-Ala dipeptidase activity"/>
    <property type="evidence" value="ECO:0007669"/>
    <property type="project" value="UniProtKB-EC"/>
</dbReference>
<dbReference type="AlphaFoldDB" id="A0AAW9Q572"/>
<comment type="function">
    <text evidence="9 10">Catalyzes hydrolysis of the D-alanyl-D-alanine dipeptide.</text>
</comment>
<dbReference type="EC" id="3.4.13.22" evidence="9 10"/>
<evidence type="ECO:0000256" key="6">
    <source>
        <dbReference type="ARBA" id="ARBA00022997"/>
    </source>
</evidence>
<dbReference type="InterPro" id="IPR009045">
    <property type="entry name" value="Zn_M74/Hedgehog-like"/>
</dbReference>
<evidence type="ECO:0000313" key="11">
    <source>
        <dbReference type="EMBL" id="MEE3718585.1"/>
    </source>
</evidence>
<dbReference type="EMBL" id="JAZBJZ010000084">
    <property type="protein sequence ID" value="MEE3718585.1"/>
    <property type="molecule type" value="Genomic_DNA"/>
</dbReference>
<keyword evidence="12" id="KW-1185">Reference proteome</keyword>
<evidence type="ECO:0000256" key="7">
    <source>
        <dbReference type="ARBA" id="ARBA00023049"/>
    </source>
</evidence>
<comment type="caution">
    <text evidence="11">The sequence shown here is derived from an EMBL/GenBank/DDBJ whole genome shotgun (WGS) entry which is preliminary data.</text>
</comment>
<dbReference type="HAMAP" id="MF_01924">
    <property type="entry name" value="A_A_dipeptidase"/>
    <property type="match status" value="1"/>
</dbReference>
<sequence length="254" mass="29033">MKPYQIIPIADCGEPLAEISQSFFIQAPHAYQALGAPYGNKSPFYLRTGVRDRLQAAQNFLQTMRAGWQIKVFDAYRPIPVQRFMVEHTLCELAKAQGLDRQHLSAQQEQELMAQVLQFWAIPSDDPNTPPPHSTGAAVDITLVDRDRQEINMGSAIDEISDRSFPNYFETATSAEARSFHAYRELLLQIMAAHGFQRHPNEWWHFSYGDQMWAWLNLKELGQAKAIAKYGDANRIFCDSRPILEPIPEILIEK</sequence>
<evidence type="ECO:0000256" key="5">
    <source>
        <dbReference type="ARBA" id="ARBA00022833"/>
    </source>
</evidence>
<comment type="similarity">
    <text evidence="9 10">Belongs to the peptidase M15D family.</text>
</comment>
<dbReference type="SUPFAM" id="SSF55166">
    <property type="entry name" value="Hedgehog/DD-peptidase"/>
    <property type="match status" value="1"/>
</dbReference>
<evidence type="ECO:0000256" key="3">
    <source>
        <dbReference type="ARBA" id="ARBA00022723"/>
    </source>
</evidence>
<dbReference type="Gene3D" id="3.30.1380.10">
    <property type="match status" value="1"/>
</dbReference>
<dbReference type="InterPro" id="IPR000755">
    <property type="entry name" value="A_A_dipeptidase"/>
</dbReference>
<feature type="active site" description="Proton donor/acceptor" evidence="9">
    <location>
        <position position="202"/>
    </location>
</feature>
<dbReference type="GO" id="GO:0071555">
    <property type="term" value="P:cell wall organization"/>
    <property type="evidence" value="ECO:0007669"/>
    <property type="project" value="UniProtKB-KW"/>
</dbReference>
<dbReference type="CDD" id="cd14843">
    <property type="entry name" value="D-Ala-D-Ala_dipeptidase_like"/>
    <property type="match status" value="1"/>
</dbReference>
<keyword evidence="6 9" id="KW-0224">Dipeptidase</keyword>
<dbReference type="PIRSF" id="PIRSF026671">
    <property type="entry name" value="AA_dipeptidase"/>
    <property type="match status" value="1"/>
</dbReference>
<dbReference type="Proteomes" id="UP001333818">
    <property type="component" value="Unassembled WGS sequence"/>
</dbReference>
<dbReference type="PANTHER" id="PTHR43126">
    <property type="entry name" value="D-ALANYL-D-ALANINE DIPEPTIDASE"/>
    <property type="match status" value="1"/>
</dbReference>
<organism evidence="11 12">
    <name type="scientific">Tumidithrix elongata BACA0141</name>
    <dbReference type="NCBI Taxonomy" id="2716417"/>
    <lineage>
        <taxon>Bacteria</taxon>
        <taxon>Bacillati</taxon>
        <taxon>Cyanobacteriota</taxon>
        <taxon>Cyanophyceae</taxon>
        <taxon>Pseudanabaenales</taxon>
        <taxon>Pseudanabaenaceae</taxon>
        <taxon>Tumidithrix</taxon>
        <taxon>Tumidithrix elongata</taxon>
    </lineage>
</organism>
<evidence type="ECO:0000256" key="4">
    <source>
        <dbReference type="ARBA" id="ARBA00022801"/>
    </source>
</evidence>
<keyword evidence="7 9" id="KW-0482">Metalloprotease</keyword>
<gene>
    <name evidence="11" type="ORF">V2H45_17735</name>
</gene>
<evidence type="ECO:0000256" key="9">
    <source>
        <dbReference type="HAMAP-Rule" id="MF_01924"/>
    </source>
</evidence>
<comment type="catalytic activity">
    <reaction evidence="1 9 10">
        <text>D-alanyl-D-alanine + H2O = 2 D-alanine</text>
        <dbReference type="Rhea" id="RHEA:20661"/>
        <dbReference type="ChEBI" id="CHEBI:15377"/>
        <dbReference type="ChEBI" id="CHEBI:57416"/>
        <dbReference type="ChEBI" id="CHEBI:57822"/>
        <dbReference type="EC" id="3.4.13.22"/>
    </reaction>
</comment>
<evidence type="ECO:0000256" key="8">
    <source>
        <dbReference type="ARBA" id="ARBA00023316"/>
    </source>
</evidence>
<proteinExistence type="inferred from homology"/>
<feature type="binding site" evidence="9">
    <location>
        <position position="140"/>
    </location>
    <ligand>
        <name>Zn(2+)</name>
        <dbReference type="ChEBI" id="CHEBI:29105"/>
        <note>catalytic</note>
    </ligand>
</feature>
<dbReference type="GO" id="GO:0006508">
    <property type="term" value="P:proteolysis"/>
    <property type="evidence" value="ECO:0007669"/>
    <property type="project" value="UniProtKB-KW"/>
</dbReference>
<evidence type="ECO:0000313" key="12">
    <source>
        <dbReference type="Proteomes" id="UP001333818"/>
    </source>
</evidence>
<evidence type="ECO:0000256" key="2">
    <source>
        <dbReference type="ARBA" id="ARBA00022670"/>
    </source>
</evidence>
<feature type="binding site" evidence="9">
    <location>
        <position position="205"/>
    </location>
    <ligand>
        <name>Zn(2+)</name>
        <dbReference type="ChEBI" id="CHEBI:29105"/>
        <note>catalytic</note>
    </ligand>
</feature>
<reference evidence="11" key="1">
    <citation type="submission" date="2024-01" db="EMBL/GenBank/DDBJ databases">
        <title>Bank of Algae and Cyanobacteria of the Azores (BACA) strain genomes.</title>
        <authorList>
            <person name="Luz R."/>
            <person name="Cordeiro R."/>
            <person name="Fonseca A."/>
            <person name="Goncalves V."/>
        </authorList>
    </citation>
    <scope>NUCLEOTIDE SEQUENCE</scope>
    <source>
        <strain evidence="11">BACA0141</strain>
    </source>
</reference>